<comment type="similarity">
    <text evidence="1">Belongs to the acetyltransferase family.</text>
</comment>
<dbReference type="Pfam" id="PF00583">
    <property type="entry name" value="Acetyltransf_1"/>
    <property type="match status" value="3"/>
</dbReference>
<dbReference type="InterPro" id="IPR051016">
    <property type="entry name" value="Diverse_Substrate_AcTransf"/>
</dbReference>
<dbReference type="AlphaFoldDB" id="A0A7R9QKP3"/>
<evidence type="ECO:0000259" key="5">
    <source>
        <dbReference type="PROSITE" id="PS51186"/>
    </source>
</evidence>
<dbReference type="PANTHER" id="PTHR10545">
    <property type="entry name" value="DIAMINE N-ACETYLTRANSFERASE"/>
    <property type="match status" value="1"/>
</dbReference>
<keyword evidence="2" id="KW-0808">Transferase</keyword>
<dbReference type="Proteomes" id="UP000728032">
    <property type="component" value="Unassembled WGS sequence"/>
</dbReference>
<dbReference type="PROSITE" id="PS51186">
    <property type="entry name" value="GNAT"/>
    <property type="match status" value="2"/>
</dbReference>
<dbReference type="FunFam" id="3.40.630.30:FF:000064">
    <property type="entry name" value="GNAT family acetyltransferase"/>
    <property type="match status" value="1"/>
</dbReference>
<dbReference type="SUPFAM" id="SSF55729">
    <property type="entry name" value="Acyl-CoA N-acyltransferases (Nat)"/>
    <property type="match status" value="3"/>
</dbReference>
<dbReference type="InterPro" id="IPR000182">
    <property type="entry name" value="GNAT_dom"/>
</dbReference>
<evidence type="ECO:0000256" key="4">
    <source>
        <dbReference type="SAM" id="MobiDB-lite"/>
    </source>
</evidence>
<evidence type="ECO:0000256" key="2">
    <source>
        <dbReference type="ARBA" id="ARBA00022679"/>
    </source>
</evidence>
<proteinExistence type="inferred from homology"/>
<keyword evidence="3" id="KW-0012">Acyltransferase</keyword>
<dbReference type="OrthoDB" id="6500450at2759"/>
<feature type="domain" description="N-acetyltransferase" evidence="5">
    <location>
        <begin position="38"/>
        <end position="189"/>
    </location>
</feature>
<evidence type="ECO:0000256" key="1">
    <source>
        <dbReference type="ARBA" id="ARBA00008694"/>
    </source>
</evidence>
<protein>
    <recommendedName>
        <fullName evidence="5">N-acetyltransferase domain-containing protein</fullName>
    </recommendedName>
</protein>
<sequence length="358" mass="40472">MRGLADTAKRPPDHPVVGPDQLEADSFGDPTDRQFRTFVVHPIDNDNKLIGVALYYPKYSAWSGRGLWLEDLYVVPEYRGTGVGLALMARYSAWSGRGLWLEDLYVVPEYRGTGVGLALMARVAEQTISVGSNRIEWWCFAWNEKAISFYKKLGAIDMSDTGLKTQEFRLNGNQLKQMADRCPMQTQKPMFTIREGRREDCQQIALLLAELAAYQRQSPDQVVGHKQLEVDGFSDPTDIQFRTFVAHLDDNDKQLIGLALYYPKYAASTARGVWMEHLYVKQEYRGTGVEVALMARVAKQAITTACTRFEWDCLSWNDRSISLSTKVGATNLTHSEDMCIVFRLDGNALTQLADKCLQ</sequence>
<evidence type="ECO:0000256" key="3">
    <source>
        <dbReference type="ARBA" id="ARBA00023315"/>
    </source>
</evidence>
<dbReference type="PANTHER" id="PTHR10545:SF29">
    <property type="entry name" value="GH14572P-RELATED"/>
    <property type="match status" value="1"/>
</dbReference>
<dbReference type="EMBL" id="OC917963">
    <property type="protein sequence ID" value="CAD7648382.1"/>
    <property type="molecule type" value="Genomic_DNA"/>
</dbReference>
<evidence type="ECO:0000313" key="6">
    <source>
        <dbReference type="EMBL" id="CAD7648382.1"/>
    </source>
</evidence>
<name>A0A7R9QKP3_9ACAR</name>
<organism evidence="6">
    <name type="scientific">Oppiella nova</name>
    <dbReference type="NCBI Taxonomy" id="334625"/>
    <lineage>
        <taxon>Eukaryota</taxon>
        <taxon>Metazoa</taxon>
        <taxon>Ecdysozoa</taxon>
        <taxon>Arthropoda</taxon>
        <taxon>Chelicerata</taxon>
        <taxon>Arachnida</taxon>
        <taxon>Acari</taxon>
        <taxon>Acariformes</taxon>
        <taxon>Sarcoptiformes</taxon>
        <taxon>Oribatida</taxon>
        <taxon>Brachypylina</taxon>
        <taxon>Oppioidea</taxon>
        <taxon>Oppiidae</taxon>
        <taxon>Oppiella</taxon>
    </lineage>
</organism>
<dbReference type="CDD" id="cd04301">
    <property type="entry name" value="NAT_SF"/>
    <property type="match status" value="3"/>
</dbReference>
<gene>
    <name evidence="6" type="ORF">ONB1V03_LOCUS6728</name>
</gene>
<feature type="domain" description="N-acetyltransferase" evidence="5">
    <location>
        <begin position="191"/>
        <end position="347"/>
    </location>
</feature>
<dbReference type="EMBL" id="CAJPVJ010003138">
    <property type="protein sequence ID" value="CAG2167216.1"/>
    <property type="molecule type" value="Genomic_DNA"/>
</dbReference>
<accession>A0A7R9QKP3</accession>
<reference evidence="6" key="1">
    <citation type="submission" date="2020-11" db="EMBL/GenBank/DDBJ databases">
        <authorList>
            <person name="Tran Van P."/>
        </authorList>
    </citation>
    <scope>NUCLEOTIDE SEQUENCE</scope>
</reference>
<feature type="region of interest" description="Disordered" evidence="4">
    <location>
        <begin position="1"/>
        <end position="26"/>
    </location>
</feature>
<evidence type="ECO:0000313" key="7">
    <source>
        <dbReference type="Proteomes" id="UP000728032"/>
    </source>
</evidence>
<dbReference type="Gene3D" id="3.40.630.30">
    <property type="match status" value="3"/>
</dbReference>
<keyword evidence="7" id="KW-1185">Reference proteome</keyword>
<dbReference type="InterPro" id="IPR016181">
    <property type="entry name" value="Acyl_CoA_acyltransferase"/>
</dbReference>
<dbReference type="GO" id="GO:0008080">
    <property type="term" value="F:N-acetyltransferase activity"/>
    <property type="evidence" value="ECO:0007669"/>
    <property type="project" value="TreeGrafter"/>
</dbReference>